<organism evidence="2 3">
    <name type="scientific">Dyella ginsengisoli</name>
    <dbReference type="NCBI Taxonomy" id="363848"/>
    <lineage>
        <taxon>Bacteria</taxon>
        <taxon>Pseudomonadati</taxon>
        <taxon>Pseudomonadota</taxon>
        <taxon>Gammaproteobacteria</taxon>
        <taxon>Lysobacterales</taxon>
        <taxon>Rhodanobacteraceae</taxon>
        <taxon>Dyella</taxon>
    </lineage>
</organism>
<proteinExistence type="predicted"/>
<sequence length="95" mass="10159">MAERTIDRHHVRSGATREGSRYTAWLAVTPMAGGFPSYFAICENRSFREREVAETAAAKALADLVALEDDGTPVFPEGYTGFDDDASASGDAGEA</sequence>
<evidence type="ECO:0000313" key="2">
    <source>
        <dbReference type="EMBL" id="MFK2904233.1"/>
    </source>
</evidence>
<evidence type="ECO:0000313" key="3">
    <source>
        <dbReference type="Proteomes" id="UP001620460"/>
    </source>
</evidence>
<name>A0ABW8JSV0_9GAMM</name>
<dbReference type="EMBL" id="JADIKM010000002">
    <property type="protein sequence ID" value="MFK2904233.1"/>
    <property type="molecule type" value="Genomic_DNA"/>
</dbReference>
<accession>A0ABW8JSV0</accession>
<keyword evidence="3" id="KW-1185">Reference proteome</keyword>
<dbReference type="Proteomes" id="UP001620460">
    <property type="component" value="Unassembled WGS sequence"/>
</dbReference>
<gene>
    <name evidence="2" type="ORF">ISP17_09660</name>
</gene>
<protein>
    <submittedName>
        <fullName evidence="2">Uncharacterized protein</fullName>
    </submittedName>
</protein>
<dbReference type="RefSeq" id="WP_404632516.1">
    <property type="nucleotide sequence ID" value="NZ_JADIKM010000002.1"/>
</dbReference>
<evidence type="ECO:0000256" key="1">
    <source>
        <dbReference type="SAM" id="MobiDB-lite"/>
    </source>
</evidence>
<reference evidence="2 3" key="1">
    <citation type="submission" date="2020-10" db="EMBL/GenBank/DDBJ databases">
        <title>Phylogeny of dyella-like bacteria.</title>
        <authorList>
            <person name="Fu J."/>
        </authorList>
    </citation>
    <scope>NUCLEOTIDE SEQUENCE [LARGE SCALE GENOMIC DNA]</scope>
    <source>
        <strain evidence="2 3">Gsoil3046</strain>
    </source>
</reference>
<comment type="caution">
    <text evidence="2">The sequence shown here is derived from an EMBL/GenBank/DDBJ whole genome shotgun (WGS) entry which is preliminary data.</text>
</comment>
<feature type="region of interest" description="Disordered" evidence="1">
    <location>
        <begin position="76"/>
        <end position="95"/>
    </location>
</feature>